<proteinExistence type="inferred from homology"/>
<dbReference type="InterPro" id="IPR058982">
    <property type="entry name" value="Beta-barrel_AprE"/>
</dbReference>
<dbReference type="AlphaFoldDB" id="A0A935Q211"/>
<dbReference type="InterPro" id="IPR050739">
    <property type="entry name" value="MFP"/>
</dbReference>
<evidence type="ECO:0000256" key="4">
    <source>
        <dbReference type="ARBA" id="ARBA00022475"/>
    </source>
</evidence>
<feature type="transmembrane region" description="Helical" evidence="9">
    <location>
        <begin position="56"/>
        <end position="73"/>
    </location>
</feature>
<feature type="coiled-coil region" evidence="10">
    <location>
        <begin position="260"/>
        <end position="302"/>
    </location>
</feature>
<evidence type="ECO:0000256" key="7">
    <source>
        <dbReference type="ARBA" id="ARBA00022989"/>
    </source>
</evidence>
<feature type="domain" description="AprE-like beta-barrel" evidence="11">
    <location>
        <begin position="352"/>
        <end position="455"/>
    </location>
</feature>
<evidence type="ECO:0000313" key="13">
    <source>
        <dbReference type="Proteomes" id="UP000697998"/>
    </source>
</evidence>
<keyword evidence="3 9" id="KW-0813">Transport</keyword>
<evidence type="ECO:0000256" key="8">
    <source>
        <dbReference type="ARBA" id="ARBA00023136"/>
    </source>
</evidence>
<dbReference type="InterPro" id="IPR010129">
    <property type="entry name" value="T1SS_HlyD"/>
</dbReference>
<sequence>MLDKSLTLLKRGLPLYKRVQSAFQRALPQTDSRPLEFSPPLLRLTETPPNPMGRKVLWSLLLLLAALLLWALLGPLDIVAVADGKLVPHSYVKIVQPAESGIVKDILVHEGETVSAGQVLMRMDTLISEADSKALEADYQRKRLILRRIDAELAERPFVVEAADPASLAHEIAAQYKANRNALDAALAEERGALLKARAEFASAQQVQLKLTEILPHYRDQDRAFEKLAKDGFLGSIMAGDKKRERIEKEQELKTQGHLIESARASIAQSEKKLAQIESAYRRQLYSERNEIQGAIDKLAQEVAKQAHRQNLLELRATQDSVVKDLATHSIGTVVQPGTVLLTLVPKGDTLRAEVWVSNKDIGFVRQGQPVKLKFAAFPFQKYGLVEGRVEHVSADSADSNATGANGAAGNDQGNARKQPLAYKALITLRRMHLEMDGERFVLGAGMQTSAEIMLGTRTVMEYLLSPVRKAWYEAARER</sequence>
<dbReference type="Gene3D" id="2.40.30.170">
    <property type="match status" value="1"/>
</dbReference>
<evidence type="ECO:0000256" key="10">
    <source>
        <dbReference type="SAM" id="Coils"/>
    </source>
</evidence>
<evidence type="ECO:0000256" key="1">
    <source>
        <dbReference type="ARBA" id="ARBA00004377"/>
    </source>
</evidence>
<keyword evidence="7 9" id="KW-1133">Transmembrane helix</keyword>
<protein>
    <recommendedName>
        <fullName evidence="9">Membrane fusion protein (MFP) family protein</fullName>
    </recommendedName>
</protein>
<reference evidence="12 13" key="1">
    <citation type="submission" date="2020-10" db="EMBL/GenBank/DDBJ databases">
        <title>Connecting structure to function with the recovery of over 1000 high-quality activated sludge metagenome-assembled genomes encoding full-length rRNA genes using long-read sequencing.</title>
        <authorList>
            <person name="Singleton C.M."/>
            <person name="Petriglieri F."/>
            <person name="Kristensen J.M."/>
            <person name="Kirkegaard R.H."/>
            <person name="Michaelsen T.Y."/>
            <person name="Andersen M.H."/>
            <person name="Karst S.M."/>
            <person name="Dueholm M.S."/>
            <person name="Nielsen P.H."/>
            <person name="Albertsen M."/>
        </authorList>
    </citation>
    <scope>NUCLEOTIDE SEQUENCE [LARGE SCALE GENOMIC DNA]</scope>
    <source>
        <strain evidence="12">EsbW_18-Q3-R4-48_BATAC.285</strain>
    </source>
</reference>
<comment type="subcellular location">
    <subcellularLocation>
        <location evidence="1 9">Cell inner membrane</location>
        <topology evidence="1 9">Single-pass membrane protein</topology>
    </subcellularLocation>
</comment>
<comment type="caution">
    <text evidence="12">The sequence shown here is derived from an EMBL/GenBank/DDBJ whole genome shotgun (WGS) entry which is preliminary data.</text>
</comment>
<keyword evidence="4 9" id="KW-1003">Cell membrane</keyword>
<name>A0A935Q211_9PROT</name>
<dbReference type="InterPro" id="IPR006144">
    <property type="entry name" value="Secretion_HlyD_CS"/>
</dbReference>
<dbReference type="Gene3D" id="2.40.50.100">
    <property type="match status" value="1"/>
</dbReference>
<dbReference type="Proteomes" id="UP000697998">
    <property type="component" value="Unassembled WGS sequence"/>
</dbReference>
<dbReference type="PROSITE" id="PS00543">
    <property type="entry name" value="HLYD_FAMILY"/>
    <property type="match status" value="1"/>
</dbReference>
<dbReference type="NCBIfam" id="TIGR01843">
    <property type="entry name" value="type_I_hlyD"/>
    <property type="match status" value="1"/>
</dbReference>
<keyword evidence="5 9" id="KW-0997">Cell inner membrane</keyword>
<evidence type="ECO:0000256" key="5">
    <source>
        <dbReference type="ARBA" id="ARBA00022519"/>
    </source>
</evidence>
<accession>A0A935Q211</accession>
<comment type="similarity">
    <text evidence="2 9">Belongs to the membrane fusion protein (MFP) (TC 8.A.1) family.</text>
</comment>
<dbReference type="Gene3D" id="1.10.287.470">
    <property type="entry name" value="Helix hairpin bin"/>
    <property type="match status" value="1"/>
</dbReference>
<evidence type="ECO:0000256" key="2">
    <source>
        <dbReference type="ARBA" id="ARBA00009477"/>
    </source>
</evidence>
<dbReference type="PANTHER" id="PTHR30386">
    <property type="entry name" value="MEMBRANE FUSION SUBUNIT OF EMRAB-TOLC MULTIDRUG EFFLUX PUMP"/>
    <property type="match status" value="1"/>
</dbReference>
<gene>
    <name evidence="12" type="ORF">IPJ27_18035</name>
</gene>
<dbReference type="GO" id="GO:0009306">
    <property type="term" value="P:protein secretion"/>
    <property type="evidence" value="ECO:0007669"/>
    <property type="project" value="InterPro"/>
</dbReference>
<dbReference type="Pfam" id="PF26002">
    <property type="entry name" value="Beta-barrel_AprE"/>
    <property type="match status" value="1"/>
</dbReference>
<dbReference type="SUPFAM" id="SSF111369">
    <property type="entry name" value="HlyD-like secretion proteins"/>
    <property type="match status" value="1"/>
</dbReference>
<evidence type="ECO:0000313" key="12">
    <source>
        <dbReference type="EMBL" id="MBK7676498.1"/>
    </source>
</evidence>
<keyword evidence="6 9" id="KW-0812">Transmembrane</keyword>
<dbReference type="PRINTS" id="PR01490">
    <property type="entry name" value="RTXTOXIND"/>
</dbReference>
<evidence type="ECO:0000256" key="6">
    <source>
        <dbReference type="ARBA" id="ARBA00022692"/>
    </source>
</evidence>
<keyword evidence="8 9" id="KW-0472">Membrane</keyword>
<evidence type="ECO:0000259" key="11">
    <source>
        <dbReference type="Pfam" id="PF26002"/>
    </source>
</evidence>
<dbReference type="GO" id="GO:0005886">
    <property type="term" value="C:plasma membrane"/>
    <property type="evidence" value="ECO:0007669"/>
    <property type="project" value="UniProtKB-SubCell"/>
</dbReference>
<evidence type="ECO:0000256" key="3">
    <source>
        <dbReference type="ARBA" id="ARBA00022448"/>
    </source>
</evidence>
<dbReference type="PANTHER" id="PTHR30386:SF27">
    <property type="entry name" value="MEMBRANE FUSION PROTEIN (MFP) FAMILY PROTEIN"/>
    <property type="match status" value="1"/>
</dbReference>
<evidence type="ECO:0000256" key="9">
    <source>
        <dbReference type="RuleBase" id="RU365093"/>
    </source>
</evidence>
<organism evidence="12 13">
    <name type="scientific">Candidatus Accumulibacter proximus</name>
    <dbReference type="NCBI Taxonomy" id="2954385"/>
    <lineage>
        <taxon>Bacteria</taxon>
        <taxon>Pseudomonadati</taxon>
        <taxon>Pseudomonadota</taxon>
        <taxon>Betaproteobacteria</taxon>
        <taxon>Candidatus Accumulibacter</taxon>
    </lineage>
</organism>
<keyword evidence="10" id="KW-0175">Coiled coil</keyword>
<dbReference type="EMBL" id="JADJMH010000020">
    <property type="protein sequence ID" value="MBK7676498.1"/>
    <property type="molecule type" value="Genomic_DNA"/>
</dbReference>